<dbReference type="InterPro" id="IPR003959">
    <property type="entry name" value="ATPase_AAA_core"/>
</dbReference>
<keyword evidence="3 14" id="KW-0645">Protease</keyword>
<keyword evidence="4" id="KW-0479">Metal-binding</keyword>
<comment type="similarity">
    <text evidence="2">In the C-terminal section; belongs to the peptidase M41 family.</text>
</comment>
<evidence type="ECO:0000256" key="2">
    <source>
        <dbReference type="ARBA" id="ARBA00010044"/>
    </source>
</evidence>
<dbReference type="KEGG" id="wsu:WS1514"/>
<comment type="similarity">
    <text evidence="10">Belongs to the AAA ATPase family.</text>
</comment>
<dbReference type="GO" id="GO:0046872">
    <property type="term" value="F:metal ion binding"/>
    <property type="evidence" value="ECO:0007669"/>
    <property type="project" value="UniProtKB-KW"/>
</dbReference>
<dbReference type="Proteomes" id="UP000000422">
    <property type="component" value="Chromosome"/>
</dbReference>
<sequence length="579" mass="64427">MKQKVRSIVRNYSKNLIIGLGALLLALGLLGYGIWRDRAELLSPSSFAALARLSPPSYGYIQGEYLYAKINHQNYKVIKEGIDLKEVMSQTPIEVKGGSMGVASEAIDMLLLLFLLLALWGLFRFFRNLNGSDLFAKNTKNPPNKNSSTSMGAPRLLEESVGGVDELGGKISPTLSKVTFEDVAGIKEVKEELEEIIDFLKNPAKYQKFGTKLPKGVLLMGPPGVGKTLIAKAVAGEAGVPFFYQSGSSFAQIYVGMGAKRVRDLFMRAKLSAPSIIFIDEIDAVGKARGGLRNDERETTLNQLLTEMDGFEDSSGVIVIGATNKIDVLDEALLRSGRFDRRIYVELPDFLERVKILEVHLKGKQHELNLEEVSRLTVGFSGASLASLVNEAALRAIRRRSNAIAHEDILATKDKVILGKRKRLSFSDEEKKILATYQSAKALSAYWMEIEFDKVSLVNEGIKEIDKELVGKSEMQNKIKVLLSGLVALEMIYGESYSNCEEDLSKAKELAIEMAERYGMGERLMGDLSDAQEILAQAKSEMRDFLENSKNALKILEERLLERERLSREELKEILHELF</sequence>
<dbReference type="InterPro" id="IPR041569">
    <property type="entry name" value="AAA_lid_3"/>
</dbReference>
<dbReference type="GO" id="GO:0016887">
    <property type="term" value="F:ATP hydrolysis activity"/>
    <property type="evidence" value="ECO:0007669"/>
    <property type="project" value="InterPro"/>
</dbReference>
<dbReference type="Pfam" id="PF00004">
    <property type="entry name" value="AAA"/>
    <property type="match status" value="1"/>
</dbReference>
<dbReference type="SMART" id="SM00382">
    <property type="entry name" value="AAA"/>
    <property type="match status" value="1"/>
</dbReference>
<protein>
    <submittedName>
        <fullName evidence="14">ATPASE EC 3.4.24.-ATP-dependent Zn proteases</fullName>
        <ecNumber evidence="14">3.4.24.-</ecNumber>
    </submittedName>
</protein>
<dbReference type="InterPro" id="IPR003960">
    <property type="entry name" value="ATPase_AAA_CS"/>
</dbReference>
<evidence type="ECO:0000256" key="3">
    <source>
        <dbReference type="ARBA" id="ARBA00022670"/>
    </source>
</evidence>
<evidence type="ECO:0000256" key="8">
    <source>
        <dbReference type="ARBA" id="ARBA00022840"/>
    </source>
</evidence>
<feature type="coiled-coil region" evidence="11">
    <location>
        <begin position="528"/>
        <end position="566"/>
    </location>
</feature>
<dbReference type="SUPFAM" id="SSF140990">
    <property type="entry name" value="FtsH protease domain-like"/>
    <property type="match status" value="1"/>
</dbReference>
<dbReference type="GO" id="GO:0030163">
    <property type="term" value="P:protein catabolic process"/>
    <property type="evidence" value="ECO:0007669"/>
    <property type="project" value="TreeGrafter"/>
</dbReference>
<name>Q7M8P1_WOLSU</name>
<dbReference type="PANTHER" id="PTHR23076:SF97">
    <property type="entry name" value="ATP-DEPENDENT ZINC METALLOPROTEASE YME1L1"/>
    <property type="match status" value="1"/>
</dbReference>
<keyword evidence="15" id="KW-1185">Reference proteome</keyword>
<evidence type="ECO:0000313" key="14">
    <source>
        <dbReference type="EMBL" id="CAE10562.1"/>
    </source>
</evidence>
<evidence type="ECO:0000259" key="13">
    <source>
        <dbReference type="SMART" id="SM00382"/>
    </source>
</evidence>
<dbReference type="Pfam" id="PF01434">
    <property type="entry name" value="Peptidase_M41"/>
    <property type="match status" value="1"/>
</dbReference>
<keyword evidence="8 10" id="KW-0067">ATP-binding</keyword>
<dbReference type="PROSITE" id="PS00674">
    <property type="entry name" value="AAA"/>
    <property type="match status" value="1"/>
</dbReference>
<dbReference type="GO" id="GO:0005886">
    <property type="term" value="C:plasma membrane"/>
    <property type="evidence" value="ECO:0007669"/>
    <property type="project" value="TreeGrafter"/>
</dbReference>
<dbReference type="GO" id="GO:0004176">
    <property type="term" value="F:ATP-dependent peptidase activity"/>
    <property type="evidence" value="ECO:0007669"/>
    <property type="project" value="InterPro"/>
</dbReference>
<evidence type="ECO:0000256" key="11">
    <source>
        <dbReference type="SAM" id="Coils"/>
    </source>
</evidence>
<accession>Q7M8P1</accession>
<keyword evidence="12" id="KW-0472">Membrane</keyword>
<keyword evidence="5 10" id="KW-0547">Nucleotide-binding</keyword>
<evidence type="ECO:0000313" key="15">
    <source>
        <dbReference type="Proteomes" id="UP000000422"/>
    </source>
</evidence>
<dbReference type="CDD" id="cd19501">
    <property type="entry name" value="RecA-like_FtsH"/>
    <property type="match status" value="1"/>
</dbReference>
<keyword evidence="12" id="KW-1133">Transmembrane helix</keyword>
<dbReference type="EC" id="3.4.24.-" evidence="14"/>
<dbReference type="InterPro" id="IPR037219">
    <property type="entry name" value="Peptidase_M41-like"/>
</dbReference>
<dbReference type="Pfam" id="PF17862">
    <property type="entry name" value="AAA_lid_3"/>
    <property type="match status" value="1"/>
</dbReference>
<comment type="cofactor">
    <cofactor evidence="1">
        <name>Zn(2+)</name>
        <dbReference type="ChEBI" id="CHEBI:29105"/>
    </cofactor>
</comment>
<dbReference type="Gene3D" id="1.20.58.760">
    <property type="entry name" value="Peptidase M41"/>
    <property type="match status" value="1"/>
</dbReference>
<dbReference type="EMBL" id="BX571661">
    <property type="protein sequence ID" value="CAE10562.1"/>
    <property type="molecule type" value="Genomic_DNA"/>
</dbReference>
<keyword evidence="12" id="KW-0812">Transmembrane</keyword>
<evidence type="ECO:0000256" key="12">
    <source>
        <dbReference type="SAM" id="Phobius"/>
    </source>
</evidence>
<reference evidence="14 15" key="1">
    <citation type="journal article" date="2003" name="Proc. Natl. Acad. Sci. U.S.A.">
        <title>Complete genome sequence and analysis of Wolinella succinogenes.</title>
        <authorList>
            <person name="Baar C."/>
            <person name="Eppinger M."/>
            <person name="Raddatz G."/>
            <person name="Simon JM."/>
            <person name="Lanz C."/>
            <person name="Klimmek O."/>
            <person name="Nandakumar R."/>
            <person name="Gross R."/>
            <person name="Rosinus A."/>
            <person name="Keller H."/>
            <person name="Jagtap P."/>
            <person name="Linke B."/>
            <person name="Meyer F."/>
            <person name="Lederer H."/>
            <person name="Schuster S.C."/>
        </authorList>
    </citation>
    <scope>NUCLEOTIDE SEQUENCE [LARGE SCALE GENOMIC DNA]</scope>
    <source>
        <strain evidence="15">ATCC 29543 / DSM 1740 / CCUG 13145 / JCM 31913 / LMG 7466 / NCTC 11488 / FDC 602W</strain>
    </source>
</reference>
<gene>
    <name evidence="14" type="ordered locus">WS1514</name>
</gene>
<feature type="transmembrane region" description="Helical" evidence="12">
    <location>
        <begin position="12"/>
        <end position="35"/>
    </location>
</feature>
<evidence type="ECO:0000256" key="7">
    <source>
        <dbReference type="ARBA" id="ARBA00022833"/>
    </source>
</evidence>
<dbReference type="InterPro" id="IPR003593">
    <property type="entry name" value="AAA+_ATPase"/>
</dbReference>
<dbReference type="FunFam" id="3.40.50.300:FF:000352">
    <property type="entry name" value="ATP-dependent zinc metalloprotease FTSH 7, chloroplastic"/>
    <property type="match status" value="1"/>
</dbReference>
<evidence type="ECO:0000256" key="1">
    <source>
        <dbReference type="ARBA" id="ARBA00001947"/>
    </source>
</evidence>
<dbReference type="HOGENOM" id="CLU_000688_16_2_7"/>
<dbReference type="GO" id="GO:0005524">
    <property type="term" value="F:ATP binding"/>
    <property type="evidence" value="ECO:0007669"/>
    <property type="project" value="UniProtKB-KW"/>
</dbReference>
<dbReference type="Gene3D" id="1.10.8.60">
    <property type="match status" value="1"/>
</dbReference>
<dbReference type="GO" id="GO:0004222">
    <property type="term" value="F:metalloendopeptidase activity"/>
    <property type="evidence" value="ECO:0007669"/>
    <property type="project" value="InterPro"/>
</dbReference>
<dbReference type="eggNOG" id="COG0465">
    <property type="taxonomic scope" value="Bacteria"/>
</dbReference>
<dbReference type="STRING" id="273121.WS1514"/>
<organism evidence="15">
    <name type="scientific">Wolinella succinogenes (strain ATCC 29543 / DSM 1740 / CCUG 13145 / JCM 31913 / LMG 7466 / NCTC 11488 / FDC 602W)</name>
    <name type="common">Vibrio succinogenes</name>
    <dbReference type="NCBI Taxonomy" id="273121"/>
    <lineage>
        <taxon>Bacteria</taxon>
        <taxon>Pseudomonadati</taxon>
        <taxon>Campylobacterota</taxon>
        <taxon>Epsilonproteobacteria</taxon>
        <taxon>Campylobacterales</taxon>
        <taxon>Helicobacteraceae</taxon>
        <taxon>Wolinella</taxon>
    </lineage>
</organism>
<dbReference type="GO" id="GO:0006508">
    <property type="term" value="P:proteolysis"/>
    <property type="evidence" value="ECO:0007669"/>
    <property type="project" value="UniProtKB-KW"/>
</dbReference>
<proteinExistence type="inferred from homology"/>
<dbReference type="GO" id="GO:0005737">
    <property type="term" value="C:cytoplasm"/>
    <property type="evidence" value="ECO:0007669"/>
    <property type="project" value="UniProtKB-ARBA"/>
</dbReference>
<dbReference type="AlphaFoldDB" id="Q7M8P1"/>
<dbReference type="InterPro" id="IPR000642">
    <property type="entry name" value="Peptidase_M41"/>
</dbReference>
<evidence type="ECO:0000256" key="5">
    <source>
        <dbReference type="ARBA" id="ARBA00022741"/>
    </source>
</evidence>
<dbReference type="InterPro" id="IPR027417">
    <property type="entry name" value="P-loop_NTPase"/>
</dbReference>
<keyword evidence="6 14" id="KW-0378">Hydrolase</keyword>
<feature type="domain" description="AAA+ ATPase" evidence="13">
    <location>
        <begin position="213"/>
        <end position="349"/>
    </location>
</feature>
<keyword evidence="11" id="KW-0175">Coiled coil</keyword>
<evidence type="ECO:0000256" key="4">
    <source>
        <dbReference type="ARBA" id="ARBA00022723"/>
    </source>
</evidence>
<evidence type="ECO:0000256" key="6">
    <source>
        <dbReference type="ARBA" id="ARBA00022801"/>
    </source>
</evidence>
<dbReference type="PANTHER" id="PTHR23076">
    <property type="entry name" value="METALLOPROTEASE M41 FTSH"/>
    <property type="match status" value="1"/>
</dbReference>
<dbReference type="SUPFAM" id="SSF52540">
    <property type="entry name" value="P-loop containing nucleoside triphosphate hydrolases"/>
    <property type="match status" value="1"/>
</dbReference>
<evidence type="ECO:0000256" key="10">
    <source>
        <dbReference type="RuleBase" id="RU003651"/>
    </source>
</evidence>
<keyword evidence="7" id="KW-0862">Zinc</keyword>
<keyword evidence="9" id="KW-0482">Metalloprotease</keyword>
<evidence type="ECO:0000256" key="9">
    <source>
        <dbReference type="ARBA" id="ARBA00023049"/>
    </source>
</evidence>
<dbReference type="RefSeq" id="WP_011139346.1">
    <property type="nucleotide sequence ID" value="NC_005090.1"/>
</dbReference>
<dbReference type="Gene3D" id="3.40.50.300">
    <property type="entry name" value="P-loop containing nucleotide triphosphate hydrolases"/>
    <property type="match status" value="1"/>
</dbReference>